<dbReference type="GO" id="GO:0005737">
    <property type="term" value="C:cytoplasm"/>
    <property type="evidence" value="ECO:0007669"/>
    <property type="project" value="UniProtKB-SubCell"/>
</dbReference>
<keyword evidence="2 3" id="KW-0143">Chaperone</keyword>
<evidence type="ECO:0000256" key="2">
    <source>
        <dbReference type="ARBA" id="ARBA00023186"/>
    </source>
</evidence>
<dbReference type="GO" id="GO:0016151">
    <property type="term" value="F:nickel cation binding"/>
    <property type="evidence" value="ECO:0007669"/>
    <property type="project" value="UniProtKB-UniRule"/>
</dbReference>
<organism evidence="4">
    <name type="scientific">Leptolyngbya sp. NK1-12</name>
    <dbReference type="NCBI Taxonomy" id="2547451"/>
    <lineage>
        <taxon>Bacteria</taxon>
        <taxon>Bacillati</taxon>
        <taxon>Cyanobacteriota</taxon>
        <taxon>Cyanophyceae</taxon>
        <taxon>Leptolyngbyales</taxon>
        <taxon>Leptolyngbyaceae</taxon>
        <taxon>Leptolyngbya group</taxon>
        <taxon>Leptolyngbya</taxon>
    </lineage>
</organism>
<comment type="subunit">
    <text evidence="3">UreD, UreF and UreG form a complex that acts as a GTP-hydrolysis-dependent molecular chaperone, activating the urease apoprotein by helping to assemble the nickel containing metallocenter of UreC. The UreE protein probably delivers the nickel.</text>
</comment>
<name>A0AA97AKS8_9CYAN</name>
<dbReference type="PANTHER" id="PTHR33643">
    <property type="entry name" value="UREASE ACCESSORY PROTEIN D"/>
    <property type="match status" value="1"/>
</dbReference>
<comment type="similarity">
    <text evidence="1 3">Belongs to the UreD family.</text>
</comment>
<evidence type="ECO:0000256" key="3">
    <source>
        <dbReference type="HAMAP-Rule" id="MF_01384"/>
    </source>
</evidence>
<protein>
    <recommendedName>
        <fullName evidence="3">Urease accessory protein UreD</fullName>
    </recommendedName>
</protein>
<dbReference type="Pfam" id="PF01774">
    <property type="entry name" value="UreD"/>
    <property type="match status" value="1"/>
</dbReference>
<keyword evidence="3" id="KW-0996">Nickel insertion</keyword>
<dbReference type="PANTHER" id="PTHR33643:SF1">
    <property type="entry name" value="UREASE ACCESSORY PROTEIN D"/>
    <property type="match status" value="1"/>
</dbReference>
<keyword evidence="3" id="KW-0963">Cytoplasm</keyword>
<proteinExistence type="inferred from homology"/>
<dbReference type="InterPro" id="IPR002669">
    <property type="entry name" value="UreD"/>
</dbReference>
<dbReference type="AlphaFoldDB" id="A0AA97AKS8"/>
<evidence type="ECO:0000256" key="1">
    <source>
        <dbReference type="ARBA" id="ARBA00007177"/>
    </source>
</evidence>
<dbReference type="HAMAP" id="MF_01384">
    <property type="entry name" value="UreD"/>
    <property type="match status" value="1"/>
</dbReference>
<gene>
    <name evidence="3" type="primary">ureD</name>
    <name evidence="4" type="ORF">HJG54_12055</name>
</gene>
<dbReference type="EMBL" id="CP053586">
    <property type="protein sequence ID" value="WNZ26566.1"/>
    <property type="molecule type" value="Genomic_DNA"/>
</dbReference>
<evidence type="ECO:0000313" key="4">
    <source>
        <dbReference type="EMBL" id="WNZ26566.1"/>
    </source>
</evidence>
<sequence length="300" mass="33343">MNQPLPIDSAEPQPASTQRAWRGSLSLQFECRDSKTILSRSRVQAPLKVQRPFYPEGDSICHSVMLHTAGGIVGGDQLAVQVQVEPQAHALLTTAAATKVYRSNGLEAQQTTQIRVAPDACLEWLPQETIVFDGARYRQQLRIDLADQATWLGWDITRLGRSARGERFTTGEWRSRTEVWQNQRLIWVDPQWIQGGGEMLESLHGLAGCAVIGSLAFVGASVGAAGTTISDPLLEKLRSKIAAPTQMGVTRLPTGVLCRYRGDSTAEARHWFGEIWNLLRQDYLERPSCIPRVWQVSSLR</sequence>
<comment type="subcellular location">
    <subcellularLocation>
        <location evidence="3">Cytoplasm</location>
    </subcellularLocation>
</comment>
<reference evidence="4" key="1">
    <citation type="submission" date="2020-05" db="EMBL/GenBank/DDBJ databases">
        <authorList>
            <person name="Zhu T."/>
            <person name="Keshari N."/>
            <person name="Lu X."/>
        </authorList>
    </citation>
    <scope>NUCLEOTIDE SEQUENCE</scope>
    <source>
        <strain evidence="4">NK1-12</strain>
    </source>
</reference>
<comment type="function">
    <text evidence="3">Required for maturation of urease via the functional incorporation of the urease nickel metallocenter.</text>
</comment>
<accession>A0AA97AKS8</accession>